<evidence type="ECO:0000256" key="1">
    <source>
        <dbReference type="SAM" id="MobiDB-lite"/>
    </source>
</evidence>
<feature type="compositionally biased region" description="Low complexity" evidence="1">
    <location>
        <begin position="8"/>
        <end position="24"/>
    </location>
</feature>
<feature type="compositionally biased region" description="Basic residues" evidence="1">
    <location>
        <begin position="61"/>
        <end position="72"/>
    </location>
</feature>
<gene>
    <name evidence="2" type="ORF">RSP_1263</name>
</gene>
<dbReference type="EMBL" id="CP000143">
    <property type="protein sequence ID" value="ABA80442.2"/>
    <property type="molecule type" value="Genomic_DNA"/>
</dbReference>
<evidence type="ECO:0000313" key="3">
    <source>
        <dbReference type="Proteomes" id="UP000002703"/>
    </source>
</evidence>
<dbReference type="EnsemblBacteria" id="ABA80442">
    <property type="protein sequence ID" value="ABA80442"/>
    <property type="gene ID" value="RSP_1263"/>
</dbReference>
<proteinExistence type="predicted"/>
<feature type="compositionally biased region" description="Low complexity" evidence="1">
    <location>
        <begin position="99"/>
        <end position="115"/>
    </location>
</feature>
<accession>Q3IYE2</accession>
<dbReference type="KEGG" id="rsp:RSP_1263"/>
<reference evidence="3" key="1">
    <citation type="submission" date="2005-09" db="EMBL/GenBank/DDBJ databases">
        <title>Complete sequence of chromosome 1 of Rhodobacter sphaeroides 2.4.1.</title>
        <authorList>
            <person name="Copeland A."/>
            <person name="Lucas S."/>
            <person name="Lapidus A."/>
            <person name="Barry K."/>
            <person name="Detter J.C."/>
            <person name="Glavina T."/>
            <person name="Hammon N."/>
            <person name="Israni S."/>
            <person name="Pitluck S."/>
            <person name="Richardson P."/>
            <person name="Mackenzie C."/>
            <person name="Choudhary M."/>
            <person name="Larimer F."/>
            <person name="Hauser L.J."/>
            <person name="Land M."/>
            <person name="Donohue T.J."/>
            <person name="Kaplan S."/>
        </authorList>
    </citation>
    <scope>NUCLEOTIDE SEQUENCE [LARGE SCALE GENOMIC DNA]</scope>
    <source>
        <strain evidence="3">ATCC 17023 / DSM 158 / JCM 6121 / CCUG 31486 / LMG 2827 / NBRC 12203 / NCIMB 8253 / ATH 2.4.1.</strain>
    </source>
</reference>
<dbReference type="AlphaFoldDB" id="Q3IYE2"/>
<dbReference type="Proteomes" id="UP000002703">
    <property type="component" value="Chromosome 1"/>
</dbReference>
<dbReference type="STRING" id="272943.RSP_1263"/>
<sequence>MAPSRLCARSPATARPAPGTATRSLTRHRQRGTVAALRTLTSNRSPCPQGRGSPSDPTPATRHRRGSAHAHRQPLALPTGPRLALWPDTGNTAPSRLCARSPATARPAPGTAARPLARHRQHGTVGPAPRSRLRPCRRASARMKWIFRSDHVIGEAPAPRGKPLRPDRRVRLQPR</sequence>
<name>Q3IYE2_CERS4</name>
<protein>
    <submittedName>
        <fullName evidence="2">Uncharacterized protein</fullName>
    </submittedName>
</protein>
<feature type="compositionally biased region" description="Basic and acidic residues" evidence="1">
    <location>
        <begin position="164"/>
        <end position="175"/>
    </location>
</feature>
<feature type="region of interest" description="Disordered" evidence="1">
    <location>
        <begin position="151"/>
        <end position="175"/>
    </location>
</feature>
<feature type="region of interest" description="Disordered" evidence="1">
    <location>
        <begin position="1"/>
        <end position="137"/>
    </location>
</feature>
<keyword evidence="3" id="KW-1185">Reference proteome</keyword>
<evidence type="ECO:0000313" key="2">
    <source>
        <dbReference type="EMBL" id="ABA80442.2"/>
    </source>
</evidence>
<organism evidence="2 3">
    <name type="scientific">Cereibacter sphaeroides (strain ATCC 17023 / DSM 158 / JCM 6121 / CCUG 31486 / LMG 2827 / NBRC 12203 / NCIMB 8253 / ATH 2.4.1.)</name>
    <name type="common">Rhodobacter sphaeroides</name>
    <dbReference type="NCBI Taxonomy" id="272943"/>
    <lineage>
        <taxon>Bacteria</taxon>
        <taxon>Pseudomonadati</taxon>
        <taxon>Pseudomonadota</taxon>
        <taxon>Alphaproteobacteria</taxon>
        <taxon>Rhodobacterales</taxon>
        <taxon>Paracoccaceae</taxon>
        <taxon>Cereibacter</taxon>
    </lineage>
</organism>